<feature type="transmembrane region" description="Helical" evidence="12">
    <location>
        <begin position="179"/>
        <end position="202"/>
    </location>
</feature>
<feature type="transmembrane region" description="Helical" evidence="12">
    <location>
        <begin position="67"/>
        <end position="87"/>
    </location>
</feature>
<dbReference type="PATRIC" id="fig|1622118.3.peg.451"/>
<keyword evidence="3" id="KW-0444">Lipid biosynthesis</keyword>
<dbReference type="Pfam" id="PF01066">
    <property type="entry name" value="CDP-OH_P_transf"/>
    <property type="match status" value="1"/>
</dbReference>
<dbReference type="InterPro" id="IPR043130">
    <property type="entry name" value="CDP-OH_PTrfase_TM_dom"/>
</dbReference>
<dbReference type="RefSeq" id="WP_068205884.1">
    <property type="nucleotide sequence ID" value="NZ_CP013355.1"/>
</dbReference>
<feature type="transmembrane region" description="Helical" evidence="12">
    <location>
        <begin position="145"/>
        <end position="167"/>
    </location>
</feature>
<gene>
    <name evidence="13" type="ORF">Lupro_02200</name>
</gene>
<feature type="transmembrane region" description="Helical" evidence="12">
    <location>
        <begin position="7"/>
        <end position="27"/>
    </location>
</feature>
<name>A0A0X8G4Y0_9FLAO</name>
<dbReference type="GO" id="GO:0016020">
    <property type="term" value="C:membrane"/>
    <property type="evidence" value="ECO:0007669"/>
    <property type="project" value="UniProtKB-SubCell"/>
</dbReference>
<keyword evidence="9" id="KW-0594">Phospholipid biosynthesis</keyword>
<dbReference type="OrthoDB" id="9777147at2"/>
<dbReference type="Proteomes" id="UP000059672">
    <property type="component" value="Chromosome"/>
</dbReference>
<evidence type="ECO:0000256" key="4">
    <source>
        <dbReference type="ARBA" id="ARBA00022679"/>
    </source>
</evidence>
<evidence type="ECO:0000256" key="2">
    <source>
        <dbReference type="ARBA" id="ARBA00010441"/>
    </source>
</evidence>
<keyword evidence="14" id="KW-1185">Reference proteome</keyword>
<organism evidence="13 14">
    <name type="scientific">Lutibacter profundi</name>
    <dbReference type="NCBI Taxonomy" id="1622118"/>
    <lineage>
        <taxon>Bacteria</taxon>
        <taxon>Pseudomonadati</taxon>
        <taxon>Bacteroidota</taxon>
        <taxon>Flavobacteriia</taxon>
        <taxon>Flavobacteriales</taxon>
        <taxon>Flavobacteriaceae</taxon>
        <taxon>Lutibacter</taxon>
    </lineage>
</organism>
<evidence type="ECO:0000256" key="12">
    <source>
        <dbReference type="SAM" id="Phobius"/>
    </source>
</evidence>
<keyword evidence="7" id="KW-0443">Lipid metabolism</keyword>
<dbReference type="InterPro" id="IPR048254">
    <property type="entry name" value="CDP_ALCOHOL_P_TRANSF_CS"/>
</dbReference>
<evidence type="ECO:0000313" key="13">
    <source>
        <dbReference type="EMBL" id="AMC10131.1"/>
    </source>
</evidence>
<sequence>MSFKKQLPNVLTLLNLLSGTIAVYFAVKNQLEITAAFVFLGIFFDFFDGFAARLLKVQGELGKQLDSLADVVTSGVVPGIILLQLITKSLTKESWDFITNTTVNHSIWDNFTTTFLISIIGLFYTLAAAYRLAKFNIDERQTSSFIGLPTPAAALVVVSLPLILMYADNELINNFVNNTWFLIGITLLLSYLMNAEIVLFTLKFKEYTWKNNKFKFLFILLTILLSVFFKFIAIPIIILLYVLISIFSSSKQRI</sequence>
<dbReference type="GO" id="GO:0016780">
    <property type="term" value="F:phosphotransferase activity, for other substituted phosphate groups"/>
    <property type="evidence" value="ECO:0007669"/>
    <property type="project" value="InterPro"/>
</dbReference>
<evidence type="ECO:0000313" key="14">
    <source>
        <dbReference type="Proteomes" id="UP000059672"/>
    </source>
</evidence>
<dbReference type="InterPro" id="IPR000462">
    <property type="entry name" value="CDP-OH_P_trans"/>
</dbReference>
<dbReference type="PANTHER" id="PTHR14269">
    <property type="entry name" value="CDP-DIACYLGLYCEROL--GLYCEROL-3-PHOSPHATE 3-PHOSPHATIDYLTRANSFERASE-RELATED"/>
    <property type="match status" value="1"/>
</dbReference>
<evidence type="ECO:0000256" key="9">
    <source>
        <dbReference type="ARBA" id="ARBA00023209"/>
    </source>
</evidence>
<comment type="similarity">
    <text evidence="2 11">Belongs to the CDP-alcohol phosphatidyltransferase class-I family.</text>
</comment>
<dbReference type="Gene3D" id="1.20.120.1760">
    <property type="match status" value="1"/>
</dbReference>
<evidence type="ECO:0000256" key="5">
    <source>
        <dbReference type="ARBA" id="ARBA00022692"/>
    </source>
</evidence>
<reference evidence="13 14" key="2">
    <citation type="journal article" date="2016" name="Int. J. Syst. Evol. Microbiol.">
        <title>Lutibacter profundi sp. nov., isolated from a deep-sea hydrothermal system on the Arctic Mid-Ocean Ridge and emended description of the genus Lutibacter.</title>
        <authorList>
            <person name="Le Moine Bauer S."/>
            <person name="Roalkvam I."/>
            <person name="Steen I.H."/>
            <person name="Dahle H."/>
        </authorList>
    </citation>
    <scope>NUCLEOTIDE SEQUENCE [LARGE SCALE GENOMIC DNA]</scope>
    <source>
        <strain evidence="13 14">LP1</strain>
    </source>
</reference>
<dbReference type="PANTHER" id="PTHR14269:SF61">
    <property type="entry name" value="CDP-DIACYLGLYCEROL--SERINE O-PHOSPHATIDYLTRANSFERASE"/>
    <property type="match status" value="1"/>
</dbReference>
<protein>
    <submittedName>
        <fullName evidence="13">Phosphatidylserine synthase</fullName>
    </submittedName>
</protein>
<dbReference type="EMBL" id="CP013355">
    <property type="protein sequence ID" value="AMC10131.1"/>
    <property type="molecule type" value="Genomic_DNA"/>
</dbReference>
<evidence type="ECO:0000256" key="1">
    <source>
        <dbReference type="ARBA" id="ARBA00004141"/>
    </source>
</evidence>
<keyword evidence="5 12" id="KW-0812">Transmembrane</keyword>
<reference evidence="14" key="1">
    <citation type="submission" date="2015-12" db="EMBL/GenBank/DDBJ databases">
        <title>Complete genome sequence of Lutibacter profundus strain LP1.</title>
        <authorList>
            <person name="Wissuwa J."/>
            <person name="Le Moine Bauer S."/>
            <person name="Stokke R."/>
            <person name="Dahle H."/>
            <person name="Steen I.H."/>
        </authorList>
    </citation>
    <scope>NUCLEOTIDE SEQUENCE [LARGE SCALE GENOMIC DNA]</scope>
    <source>
        <strain evidence="14">LP1</strain>
    </source>
</reference>
<keyword evidence="4 11" id="KW-0808">Transferase</keyword>
<dbReference type="KEGG" id="lut:Lupro_02200"/>
<dbReference type="PROSITE" id="PS00379">
    <property type="entry name" value="CDP_ALCOHOL_P_TRANSF"/>
    <property type="match status" value="1"/>
</dbReference>
<evidence type="ECO:0000256" key="6">
    <source>
        <dbReference type="ARBA" id="ARBA00022989"/>
    </source>
</evidence>
<evidence type="ECO:0000256" key="7">
    <source>
        <dbReference type="ARBA" id="ARBA00023098"/>
    </source>
</evidence>
<dbReference type="InterPro" id="IPR050324">
    <property type="entry name" value="CDP-alcohol_PTase-I"/>
</dbReference>
<evidence type="ECO:0000256" key="3">
    <source>
        <dbReference type="ARBA" id="ARBA00022516"/>
    </source>
</evidence>
<dbReference type="STRING" id="1622118.Lupro_02200"/>
<proteinExistence type="inferred from homology"/>
<keyword evidence="10" id="KW-1208">Phospholipid metabolism</keyword>
<keyword evidence="8 12" id="KW-0472">Membrane</keyword>
<dbReference type="AlphaFoldDB" id="A0A0X8G4Y0"/>
<feature type="transmembrane region" description="Helical" evidence="12">
    <location>
        <begin position="107"/>
        <end position="133"/>
    </location>
</feature>
<keyword evidence="6 12" id="KW-1133">Transmembrane helix</keyword>
<feature type="transmembrane region" description="Helical" evidence="12">
    <location>
        <begin position="214"/>
        <end position="247"/>
    </location>
</feature>
<feature type="transmembrane region" description="Helical" evidence="12">
    <location>
        <begin position="33"/>
        <end position="55"/>
    </location>
</feature>
<evidence type="ECO:0000256" key="8">
    <source>
        <dbReference type="ARBA" id="ARBA00023136"/>
    </source>
</evidence>
<dbReference type="GO" id="GO:0008654">
    <property type="term" value="P:phospholipid biosynthetic process"/>
    <property type="evidence" value="ECO:0007669"/>
    <property type="project" value="UniProtKB-KW"/>
</dbReference>
<comment type="subcellular location">
    <subcellularLocation>
        <location evidence="1">Membrane</location>
        <topology evidence="1">Multi-pass membrane protein</topology>
    </subcellularLocation>
</comment>
<evidence type="ECO:0000256" key="10">
    <source>
        <dbReference type="ARBA" id="ARBA00023264"/>
    </source>
</evidence>
<evidence type="ECO:0000256" key="11">
    <source>
        <dbReference type="RuleBase" id="RU003750"/>
    </source>
</evidence>
<accession>A0A0X8G4Y0</accession>